<evidence type="ECO:0000313" key="2">
    <source>
        <dbReference type="Proteomes" id="UP001172680"/>
    </source>
</evidence>
<name>A0ACC2Z3L7_9PEZI</name>
<proteinExistence type="predicted"/>
<evidence type="ECO:0000313" key="1">
    <source>
        <dbReference type="EMBL" id="KAJ9642309.1"/>
    </source>
</evidence>
<sequence length="395" mass="42822">MEIARPASHTHLSRSRSRSRRSHPNLHHLSLAPLSSTYLASDTHEDYTDRLPRSSYIQSATAPTTPGILSRSTSPTHSRRRGRQTESQQYQHESYFLTTHPNPNAGITKAKSSSALLATHPSRLNAPAPASAAGKTALSPYARVHASKTTEPAEDSWLHRAGLAIATSTREDKGQSWLVRRASSTSSLPGIDGAVDSYIEPHANHNGALGLADDELSPQTPRYSRPGSRFATPGKGSKIELMTPAAGVKTPGSAEKDTGYFETDTAAAIEPDFVGLSGEDAAGEVADEEEVARLAREAGFGLGGWVDRLIGWSVFRVQEEGEEGDSETETEVGVQRNAFESEEELRRRLEEEREKRREERERMVAASREAVKETKALKEGKEEGVAGCGVVVECG</sequence>
<keyword evidence="2" id="KW-1185">Reference proteome</keyword>
<dbReference type="EMBL" id="JAPDRP010000013">
    <property type="protein sequence ID" value="KAJ9642309.1"/>
    <property type="molecule type" value="Genomic_DNA"/>
</dbReference>
<dbReference type="Proteomes" id="UP001172680">
    <property type="component" value="Unassembled WGS sequence"/>
</dbReference>
<accession>A0ACC2Z3L7</accession>
<protein>
    <submittedName>
        <fullName evidence="1">Uncharacterized protein</fullName>
    </submittedName>
</protein>
<gene>
    <name evidence="1" type="ORF">H2199_004689</name>
</gene>
<organism evidence="1 2">
    <name type="scientific">Coniosporium tulheliwenetii</name>
    <dbReference type="NCBI Taxonomy" id="3383036"/>
    <lineage>
        <taxon>Eukaryota</taxon>
        <taxon>Fungi</taxon>
        <taxon>Dikarya</taxon>
        <taxon>Ascomycota</taxon>
        <taxon>Pezizomycotina</taxon>
        <taxon>Dothideomycetes</taxon>
        <taxon>Dothideomycetes incertae sedis</taxon>
        <taxon>Coniosporium</taxon>
    </lineage>
</organism>
<comment type="caution">
    <text evidence="1">The sequence shown here is derived from an EMBL/GenBank/DDBJ whole genome shotgun (WGS) entry which is preliminary data.</text>
</comment>
<reference evidence="1" key="1">
    <citation type="submission" date="2022-10" db="EMBL/GenBank/DDBJ databases">
        <title>Culturing micro-colonial fungi from biological soil crusts in the Mojave desert and describing Neophaeococcomyces mojavensis, and introducing the new genera and species Taxawa tesnikishii.</title>
        <authorList>
            <person name="Kurbessoian T."/>
            <person name="Stajich J.E."/>
        </authorList>
    </citation>
    <scope>NUCLEOTIDE SEQUENCE</scope>
    <source>
        <strain evidence="1">JES_115</strain>
    </source>
</reference>